<feature type="domain" description="AIR9-like A9" evidence="5">
    <location>
        <begin position="2339"/>
        <end position="2422"/>
    </location>
</feature>
<dbReference type="PANTHER" id="PTHR47566">
    <property type="match status" value="1"/>
</dbReference>
<dbReference type="InterPro" id="IPR032675">
    <property type="entry name" value="LRR_dom_sf"/>
</dbReference>
<dbReference type="InterPro" id="IPR026444">
    <property type="entry name" value="Secre_tail"/>
</dbReference>
<dbReference type="SMART" id="SM00710">
    <property type="entry name" value="PbH1"/>
    <property type="match status" value="18"/>
</dbReference>
<name>A0ABT5S737_9FLAO</name>
<dbReference type="EMBL" id="JAOSLC020000003">
    <property type="protein sequence ID" value="MDD7913916.1"/>
    <property type="molecule type" value="Genomic_DNA"/>
</dbReference>
<feature type="domain" description="AIR9-like A9" evidence="5">
    <location>
        <begin position="2443"/>
        <end position="2526"/>
    </location>
</feature>
<feature type="domain" description="AIR9-like A9" evidence="5">
    <location>
        <begin position="2651"/>
        <end position="2726"/>
    </location>
</feature>
<reference evidence="6" key="1">
    <citation type="submission" date="2023-02" db="EMBL/GenBank/DDBJ databases">
        <title>Polaribacter ponticola sp. nov., isolated from seawater.</title>
        <authorList>
            <person name="Baek J.H."/>
            <person name="Kim J.M."/>
            <person name="Choi D.G."/>
            <person name="Jeon C.O."/>
        </authorList>
    </citation>
    <scope>NUCLEOTIDE SEQUENCE</scope>
    <source>
        <strain evidence="6">MSW5</strain>
    </source>
</reference>
<dbReference type="Gene3D" id="2.80.10.50">
    <property type="match status" value="3"/>
</dbReference>
<dbReference type="PROSITE" id="PS51450">
    <property type="entry name" value="LRR"/>
    <property type="match status" value="4"/>
</dbReference>
<dbReference type="SMART" id="SM00364">
    <property type="entry name" value="LRR_BAC"/>
    <property type="match status" value="9"/>
</dbReference>
<dbReference type="InterPro" id="IPR001611">
    <property type="entry name" value="Leu-rich_rpt"/>
</dbReference>
<dbReference type="NCBIfam" id="TIGR02608">
    <property type="entry name" value="delta_60_rpt"/>
    <property type="match status" value="6"/>
</dbReference>
<keyword evidence="2" id="KW-0732">Signal</keyword>
<sequence>MKTRLLLMLSLFIGLIAYGQTIPAGSIDNTFNTVGTGFNSGVTSLATQSDGKILVGGYFTSYNGTPRYKIARINADGSLDTSFQFSNEITGEGVSQVDISAIKILSNGKILIGFQVLTNSSSTHTNTYVYKLNSNGTIDSSFTSVPFVDENGNSSEIKSIEVLSNGNIIVGGSFSKVSEQVSYNMVLLNANGTILTAFNSYLTSITRDSIFEYVNSIKIQTDGKILVGGIVYLRSSDTYTRLIRLNINGTIDSAFNSNLYANCIAIQNDGQIVVGNSSEIYRLNTDGAIDSSFSSIKTDNIVEDLTIDSNGKIVIVGRFTKVANISRNKIARLNSDGTLDTTFDIGTGASGQYRYIYGISIQSDGKIIIGGNFISFNSDENQRYISRLFNEETERVTNVPDNNFEQALIDLGYDDVLDGSVNTANINSITSIELNGKNISNLTGIEDFTSLTQLYVGNNLLTSLDVSKNINLINLNCKENSLSELDVTKNIKLETLLCNDNSLSSLNLENNIDLYQIWCFNNVIESLDLSNNLVLTKLACNDNSLTSLNIKNGNNINLSELYVSNNPNLNCIQVDDENHSTTNWTYVTSARYSEDCSIAVVLIPDTVFEQKLIDAGFDTNGLNGNILQSEAEAITQLNFRNDFNPDTSLIIKEATGIESMPNLTSLVLGNHALTSIDVTNNPKLETLDLFYSNISVIDLSNNNLIKRLDLAHNNLTEINVTNLTQLESLFLNNNNTIELIDLSNNTLLTTAWLSYNNFSTIDVSNNNLLVTLRLSGNDLSQIDISNLGELDRFDIQQNNISSLDVSNNTKLRYLDFKYNKVSSIDVSGNLELIEFSAFDNLLTSEIDLSLHKKLTKVILGTNQLTKINLNNGANTNLTAIDFRSNPNLSCIQVDDVSYATSNFTNIDNSSLYSTDCFTPKVTISDTNFEQALIDLGWDTKGLLDGTITESDAQKIDTLRIPNPINNSLLPNVNAKISDLTGLESMSNLVYLDASDNELTAVNTANNPNLKNLGLGLNLLTTLDVSNNSNLKQLFAYNNNLTSIIFGTQTSLEYLYIGNNQLTNVDLSSMTSLKRALAENNMLTAMDVSNSPNLEWYTIFDNQVTSVDFSNNPKITSIWMYNNQITSLDVTNLTELTSLRASSNQINNINVTSNVKLKTFEMDGNGLTALDLTNNPLLEYLFVGNNPQIGNIDTSIFTNLIKIGIDNIGATNLDLTNSPNLTELFSSNNSLASLDLSNNPLLTRLWLNNNTNLSGLSVSNMTVLEEFAANNTKTNIIDVGVNTELKILELGNTGLSTIDLTKNTKLENLSLYDNNMTDIDLSQNLLLKKLDINQVKKVGDLDLSNHNQLEDVVINNTLLSSLNLNNGSNTLISRIEIKNNTNLTCIQVDDVEYSTINFTNVDNTSVFSTSCFSTPVVVIPDTNFEQALIDLGKDSNGLNGNILLSEAQAIDSLRISDPINNALLPNVSAKLTDLTGIESMINLTFLNATTNEVSNLDLSQNTNLTELYADNNSISTITFSDSNLIESINLRNNPIAAIDVTSFNNLKNLDLSYSNISTIDVTQNLNLEAIWIGGTQITSLDVTQNINLLALGIFENGLSVIDLSNNISLVNLQINDNNFTAFDTSIFPNLKYFIAHNNQLTSIDFSANTLLEVAQVQSNQLTFIDVTNNTELVSFWVFKNQLTTLDVTNNIKLDYLGAFENQLTSIDVSKNTALTTLSVRNNQLTTLDVSNNINLTGLWFLDNKITEIDVSNNTLLEGLGLESNLIKELDLSNNVNLKRVYLNDGVLEKINLKNGNNTLITEINFNNNPNLNCIEVDDVTYATTNFTNIENASVFNLDCGFQTEETVVIPDTNFEQALIDLGKDTNGLNGNILLSDAQAIDSLKISNPINNVLLPNVSAKITDLTGIESMSSLVYLEAYLNEISSIDLSENIELSYLSISYNKLTAINLSSNLKINTLDLSENQLTTIDLTNNILLEKLWLPVNEITSLDLSKNTSLSYLNAGETLIETIDLTKNTLLKEFYLFSSKLTSLNLQENENLETFVLTGNSFITTLDLSKNNNLTNITIVRNTGLAEINLQNTNNNKVAEVYLGDNPKLTCVQVDDVSYSTENWASINNTSVYSVNCFTNTAPTVSLVTFSGTLTEAEVLTASYEYSDFDADVEAGSTYKWYVSEDLQGTNKITITDAITQSYTLTTEDVGKYISFEVTPNDGTEFGESVESELQGPIEAVFVNTAPTVSSVTFSGTLTEAEVLTASYEYSDFDADVEAGSTYKWYVSEDLQGTNKIAITDAITQSYTLTTEDVGKYISFEVTPNDGTEFGESVESELQGPIEAVFVNTAPTVSSVTFSGTLTEAEVLTASYEYSDFDADLETGSTYKWYVSEDLQGTNKIAITDAITQSYTLTTEDVGKYISFEVTPNDGTEFGESVESELQGPIEAVFVNTAPTVSSVTFSGTLTEAEVLTASYEYSDFDADLETGSTYKWYVSEDLQGTNKIAITDAITQSYTLTTEDVGKYISFEVTPNDGTEFGESVESELQGPIEAIWVNTAPTVTNVQISGTLTEAEVLTASYEYSDFDADVEAGSTYKWYVSEDATGTNKIAITDAITQTYTLTTEDVGKYISFEVTPNDGTEFGESVESELQGPIEAIWVNTAPTVTNVQISGTLTEAEVLTASYEYSDFDADVEAGSTYKWYVSEDATGTNKIAITDAITQTYTLTTEDVGKYISFEVTPNDGTEFGTSVESELQGPVEALEVLLILDANFEQALIDLGHDTNGLNGNILKSEAEVVTFLNVESKNISDLKGIQGFTALETLGCSLNNITSIDLSNNKAIKVLFIGDNQLTSLDVSMLIDLEQLVVDRNKITDIDVSKNLALNALSLSGNLLTSLDVSSNVLLEDYLWSNDNLLTALDLSKNPRLKIIHAENNNLSSLNIKSSGNNNITEFYATGNPNLSCIQVDEVVYAETTFVNIDSQTNFSEDCDLFLNPVVYIPDANMKVALVADAFINTNGDDEIQVSEAEAITGEIDKGENLGISVLTGIEAFINITGLNVKNNNLSSVDLSKNKKLIWLEIGGNNLTSLNVDSLTVLTRLVAKNNNITGIKLTNNTDLVELDASNNDIVNFDINQNSKITKLILNDNNLERVVLQNGNNTSISDISLLNNPNLECVTVDDVDYSNTNWANKDAQTNYNIDCNSVWEIYTEDEELDSALISIPGLDDDGDGEITYEEAQSFTGNLDLSGQNITDATGLEAFSNAESIDVSGNNITDISNLLDNTSVVVVSKTTGEKKTFTRNNAEGIKKLNVSNNLLEEVDVSKVTSITELILANNKLIYLNLNNNSNTTLIKVDVTGNPDLSCIQVDDVDIANNNADWKKDAIASYNTFCSKTVLNIESYLTESISMYPNPTTTNIQITITNDIMLRTIEIYNSIGKKVIESNKSLIDLKSLANGIYLVRVITDKGFINKKLIKK</sequence>
<evidence type="ECO:0000259" key="4">
    <source>
        <dbReference type="Pfam" id="PF18962"/>
    </source>
</evidence>
<dbReference type="InterPro" id="IPR013431">
    <property type="entry name" value="Delta_60_rpt"/>
</dbReference>
<dbReference type="Pfam" id="PF18962">
    <property type="entry name" value="Por_Secre_tail"/>
    <property type="match status" value="1"/>
</dbReference>
<evidence type="ECO:0000256" key="2">
    <source>
        <dbReference type="ARBA" id="ARBA00022729"/>
    </source>
</evidence>
<accession>A0ABT5S737</accession>
<evidence type="ECO:0000313" key="6">
    <source>
        <dbReference type="EMBL" id="MDD7913916.1"/>
    </source>
</evidence>
<feature type="domain" description="AIR9-like A9" evidence="5">
    <location>
        <begin position="2547"/>
        <end position="2630"/>
    </location>
</feature>
<feature type="domain" description="AIR9-like A9" evidence="5">
    <location>
        <begin position="2131"/>
        <end position="2214"/>
    </location>
</feature>
<dbReference type="InterPro" id="IPR006626">
    <property type="entry name" value="PbH1"/>
</dbReference>
<feature type="domain" description="AIR9-like A9" evidence="5">
    <location>
        <begin position="2235"/>
        <end position="2318"/>
    </location>
</feature>
<dbReference type="InterPro" id="IPR056284">
    <property type="entry name" value="AIR9-like_A9"/>
</dbReference>
<proteinExistence type="predicted"/>
<dbReference type="PANTHER" id="PTHR47566:SF1">
    <property type="entry name" value="PROTEIN NUD1"/>
    <property type="match status" value="1"/>
</dbReference>
<comment type="caution">
    <text evidence="6">The sequence shown here is derived from an EMBL/GenBank/DDBJ whole genome shotgun (WGS) entry which is preliminary data.</text>
</comment>
<dbReference type="Pfam" id="PF23197">
    <property type="entry name" value="IG_AIR9"/>
    <property type="match status" value="6"/>
</dbReference>
<evidence type="ECO:0000256" key="1">
    <source>
        <dbReference type="ARBA" id="ARBA00022614"/>
    </source>
</evidence>
<feature type="domain" description="Secretion system C-terminal sorting" evidence="4">
    <location>
        <begin position="3390"/>
        <end position="3456"/>
    </location>
</feature>
<dbReference type="RefSeq" id="WP_265724588.1">
    <property type="nucleotide sequence ID" value="NZ_JAOSLC020000003.1"/>
</dbReference>
<dbReference type="Gene3D" id="3.80.10.10">
    <property type="entry name" value="Ribonuclease Inhibitor"/>
    <property type="match status" value="10"/>
</dbReference>
<organism evidence="6 7">
    <name type="scientific">Polaribacter ponticola</name>
    <dbReference type="NCBI Taxonomy" id="2978475"/>
    <lineage>
        <taxon>Bacteria</taxon>
        <taxon>Pseudomonadati</taxon>
        <taxon>Bacteroidota</taxon>
        <taxon>Flavobacteriia</taxon>
        <taxon>Flavobacteriales</taxon>
        <taxon>Flavobacteriaceae</taxon>
    </lineage>
</organism>
<dbReference type="Pfam" id="PF17164">
    <property type="entry name" value="DUF5122"/>
    <property type="match status" value="7"/>
</dbReference>
<dbReference type="NCBIfam" id="TIGR04183">
    <property type="entry name" value="Por_Secre_tail"/>
    <property type="match status" value="1"/>
</dbReference>
<keyword evidence="7" id="KW-1185">Reference proteome</keyword>
<keyword evidence="1" id="KW-0433">Leucine-rich repeat</keyword>
<dbReference type="SMART" id="SM00365">
    <property type="entry name" value="LRR_SD22"/>
    <property type="match status" value="14"/>
</dbReference>
<dbReference type="InterPro" id="IPR052574">
    <property type="entry name" value="CDIRP"/>
</dbReference>
<dbReference type="Gene3D" id="2.60.40.2700">
    <property type="match status" value="5"/>
</dbReference>
<evidence type="ECO:0000256" key="3">
    <source>
        <dbReference type="ARBA" id="ARBA00022737"/>
    </source>
</evidence>
<dbReference type="SUPFAM" id="SSF52058">
    <property type="entry name" value="L domain-like"/>
    <property type="match status" value="9"/>
</dbReference>
<evidence type="ECO:0000259" key="5">
    <source>
        <dbReference type="Pfam" id="PF23197"/>
    </source>
</evidence>
<protein>
    <submittedName>
        <fullName evidence="6">T9SS type A sorting domain-containing protein</fullName>
    </submittedName>
</protein>
<dbReference type="Proteomes" id="UP001151478">
    <property type="component" value="Unassembled WGS sequence"/>
</dbReference>
<dbReference type="SUPFAM" id="SSF63829">
    <property type="entry name" value="Calcium-dependent phosphotriesterase"/>
    <property type="match status" value="1"/>
</dbReference>
<keyword evidence="3" id="KW-0677">Repeat</keyword>
<evidence type="ECO:0000313" key="7">
    <source>
        <dbReference type="Proteomes" id="UP001151478"/>
    </source>
</evidence>
<gene>
    <name evidence="6" type="ORF">N5A56_005520</name>
</gene>